<dbReference type="Gene3D" id="3.30.1060.10">
    <property type="entry name" value="Peptide methionine sulphoxide reductase MsrA"/>
    <property type="match status" value="1"/>
</dbReference>
<dbReference type="Proteomes" id="UP000680656">
    <property type="component" value="Chromosome"/>
</dbReference>
<comment type="similarity">
    <text evidence="2">Belongs to the MsrA Met sulfoxide reductase family.</text>
</comment>
<dbReference type="SUPFAM" id="SSF55068">
    <property type="entry name" value="Peptide methionine sulfoxide reductase"/>
    <property type="match status" value="1"/>
</dbReference>
<sequence>MEVAFFAGGCFWGIEAAFQQIPGIKSTRVGYMGGHTNEPTYQDVCSDKTGHAETVAIEFDETIVSYQSLLKHFFSMHNPTEIDRQGPDIGSQYRSVVFYTTNEQKEQAEKFIADINLSDRYNVPVATEVIPASTFWPAEDYHQSYFMKIGQRYGRSLF</sequence>
<evidence type="ECO:0000256" key="2">
    <source>
        <dbReference type="HAMAP-Rule" id="MF_01401"/>
    </source>
</evidence>
<comment type="function">
    <text evidence="2">Has an important function as a repair enzyme for proteins that have been inactivated by oxidation. Catalyzes the reversible oxidation-reduction of methionine sulfoxide in proteins to methionine.</text>
</comment>
<evidence type="ECO:0000313" key="4">
    <source>
        <dbReference type="EMBL" id="QVV87712.1"/>
    </source>
</evidence>
<dbReference type="HAMAP" id="MF_01401">
    <property type="entry name" value="MsrA"/>
    <property type="match status" value="1"/>
</dbReference>
<dbReference type="GeneID" id="65565522"/>
<dbReference type="InterPro" id="IPR036509">
    <property type="entry name" value="Met_Sox_Rdtase_MsrA_sf"/>
</dbReference>
<dbReference type="PANTHER" id="PTHR43774:SF1">
    <property type="entry name" value="PEPTIDE METHIONINE SULFOXIDE REDUCTASE MSRA 2"/>
    <property type="match status" value="1"/>
</dbReference>
<feature type="domain" description="Peptide methionine sulphoxide reductase MsrA" evidence="3">
    <location>
        <begin position="4"/>
        <end position="153"/>
    </location>
</feature>
<dbReference type="NCBIfam" id="TIGR00401">
    <property type="entry name" value="msrA"/>
    <property type="match status" value="1"/>
</dbReference>
<keyword evidence="5" id="KW-1185">Reference proteome</keyword>
<dbReference type="Pfam" id="PF01625">
    <property type="entry name" value="PMSR"/>
    <property type="match status" value="1"/>
</dbReference>
<dbReference type="RefSeq" id="WP_214418532.1">
    <property type="nucleotide sequence ID" value="NZ_CP075546.1"/>
</dbReference>
<feature type="active site" evidence="2">
    <location>
        <position position="10"/>
    </location>
</feature>
<dbReference type="AlphaFoldDB" id="A0A8E7AUD0"/>
<dbReference type="EMBL" id="CP075546">
    <property type="protein sequence ID" value="QVV87712.1"/>
    <property type="molecule type" value="Genomic_DNA"/>
</dbReference>
<reference evidence="4 5" key="1">
    <citation type="submission" date="2021-05" db="EMBL/GenBank/DDBJ databases">
        <title>A novel Methanospirillum isolate from a pyrite-forming mixed culture.</title>
        <authorList>
            <person name="Bunk B."/>
            <person name="Sproer C."/>
            <person name="Spring S."/>
            <person name="Pester M."/>
        </authorList>
    </citation>
    <scope>NUCLEOTIDE SEQUENCE [LARGE SCALE GENOMIC DNA]</scope>
    <source>
        <strain evidence="4 5">J.3.6.1-F.2.7.3</strain>
    </source>
</reference>
<proteinExistence type="inferred from homology"/>
<dbReference type="PANTHER" id="PTHR43774">
    <property type="entry name" value="PEPTIDE METHIONINE SULFOXIDE REDUCTASE"/>
    <property type="match status" value="1"/>
</dbReference>
<evidence type="ECO:0000256" key="1">
    <source>
        <dbReference type="ARBA" id="ARBA00023002"/>
    </source>
</evidence>
<dbReference type="KEGG" id="mrtj:KHC33_10110"/>
<gene>
    <name evidence="2 4" type="primary">msrA</name>
    <name evidence="4" type="ORF">KHC33_10110</name>
</gene>
<protein>
    <recommendedName>
        <fullName evidence="2">Peptide methionine sulfoxide reductase MsrA</fullName>
        <shortName evidence="2">Protein-methionine-S-oxide reductase</shortName>
        <ecNumber evidence="2">1.8.4.11</ecNumber>
    </recommendedName>
    <alternativeName>
        <fullName evidence="2">Peptide-methionine (S)-S-oxide reductase</fullName>
        <shortName evidence="2">Peptide Met(O) reductase</shortName>
    </alternativeName>
</protein>
<evidence type="ECO:0000313" key="5">
    <source>
        <dbReference type="Proteomes" id="UP000680656"/>
    </source>
</evidence>
<accession>A0A8E7AUD0</accession>
<name>A0A8E7AUD0_9EURY</name>
<keyword evidence="1 2" id="KW-0560">Oxidoreductase</keyword>
<dbReference type="GO" id="GO:0008113">
    <property type="term" value="F:peptide-methionine (S)-S-oxide reductase activity"/>
    <property type="evidence" value="ECO:0007669"/>
    <property type="project" value="UniProtKB-UniRule"/>
</dbReference>
<evidence type="ECO:0000259" key="3">
    <source>
        <dbReference type="Pfam" id="PF01625"/>
    </source>
</evidence>
<dbReference type="EC" id="1.8.4.11" evidence="2"/>
<dbReference type="InterPro" id="IPR002569">
    <property type="entry name" value="Met_Sox_Rdtase_MsrA_dom"/>
</dbReference>
<comment type="catalytic activity">
    <reaction evidence="2">
        <text>[thioredoxin]-disulfide + L-methionine + H2O = L-methionine (S)-S-oxide + [thioredoxin]-dithiol</text>
        <dbReference type="Rhea" id="RHEA:19993"/>
        <dbReference type="Rhea" id="RHEA-COMP:10698"/>
        <dbReference type="Rhea" id="RHEA-COMP:10700"/>
        <dbReference type="ChEBI" id="CHEBI:15377"/>
        <dbReference type="ChEBI" id="CHEBI:29950"/>
        <dbReference type="ChEBI" id="CHEBI:50058"/>
        <dbReference type="ChEBI" id="CHEBI:57844"/>
        <dbReference type="ChEBI" id="CHEBI:58772"/>
        <dbReference type="EC" id="1.8.4.11"/>
    </reaction>
</comment>
<organism evidence="4 5">
    <name type="scientific">Methanospirillum purgamenti</name>
    <dbReference type="NCBI Taxonomy" id="2834276"/>
    <lineage>
        <taxon>Archaea</taxon>
        <taxon>Methanobacteriati</taxon>
        <taxon>Methanobacteriota</taxon>
        <taxon>Stenosarchaea group</taxon>
        <taxon>Methanomicrobia</taxon>
        <taxon>Methanomicrobiales</taxon>
        <taxon>Methanospirillaceae</taxon>
        <taxon>Methanospirillum</taxon>
    </lineage>
</organism>
<comment type="catalytic activity">
    <reaction evidence="2">
        <text>L-methionyl-[protein] + [thioredoxin]-disulfide + H2O = L-methionyl-(S)-S-oxide-[protein] + [thioredoxin]-dithiol</text>
        <dbReference type="Rhea" id="RHEA:14217"/>
        <dbReference type="Rhea" id="RHEA-COMP:10698"/>
        <dbReference type="Rhea" id="RHEA-COMP:10700"/>
        <dbReference type="Rhea" id="RHEA-COMP:12313"/>
        <dbReference type="Rhea" id="RHEA-COMP:12315"/>
        <dbReference type="ChEBI" id="CHEBI:15377"/>
        <dbReference type="ChEBI" id="CHEBI:16044"/>
        <dbReference type="ChEBI" id="CHEBI:29950"/>
        <dbReference type="ChEBI" id="CHEBI:44120"/>
        <dbReference type="ChEBI" id="CHEBI:50058"/>
        <dbReference type="EC" id="1.8.4.11"/>
    </reaction>
</comment>